<dbReference type="EMBL" id="JBHSMA010000005">
    <property type="protein sequence ID" value="MFC5411102.1"/>
    <property type="molecule type" value="Genomic_DNA"/>
</dbReference>
<dbReference type="RefSeq" id="WP_379847571.1">
    <property type="nucleotide sequence ID" value="NZ_JBHSMA010000005.1"/>
</dbReference>
<sequence length="79" mass="9802">MNRKGFLELLQRYTDGTCSPKERQMMDYWYDLLNQEDDRMENRPPEPTQEEMIWTKIQLRIRPKTEPDPPLQEWWQQDS</sequence>
<protein>
    <submittedName>
        <fullName evidence="1">Uncharacterized protein</fullName>
    </submittedName>
</protein>
<gene>
    <name evidence="1" type="ORF">ACFPMF_17405</name>
</gene>
<reference evidence="2" key="1">
    <citation type="journal article" date="2019" name="Int. J. Syst. Evol. Microbiol.">
        <title>The Global Catalogue of Microorganisms (GCM) 10K type strain sequencing project: providing services to taxonomists for standard genome sequencing and annotation.</title>
        <authorList>
            <consortium name="The Broad Institute Genomics Platform"/>
            <consortium name="The Broad Institute Genome Sequencing Center for Infectious Disease"/>
            <person name="Wu L."/>
            <person name="Ma J."/>
        </authorList>
    </citation>
    <scope>NUCLEOTIDE SEQUENCE [LARGE SCALE GENOMIC DNA]</scope>
    <source>
        <strain evidence="2">CCUG 55250</strain>
    </source>
</reference>
<accession>A0ABW0IG45</accession>
<evidence type="ECO:0000313" key="1">
    <source>
        <dbReference type="EMBL" id="MFC5411102.1"/>
    </source>
</evidence>
<proteinExistence type="predicted"/>
<dbReference type="Proteomes" id="UP001596106">
    <property type="component" value="Unassembled WGS sequence"/>
</dbReference>
<evidence type="ECO:0000313" key="2">
    <source>
        <dbReference type="Proteomes" id="UP001596106"/>
    </source>
</evidence>
<organism evidence="1 2">
    <name type="scientific">Larkinella bovis</name>
    <dbReference type="NCBI Taxonomy" id="683041"/>
    <lineage>
        <taxon>Bacteria</taxon>
        <taxon>Pseudomonadati</taxon>
        <taxon>Bacteroidota</taxon>
        <taxon>Cytophagia</taxon>
        <taxon>Cytophagales</taxon>
        <taxon>Spirosomataceae</taxon>
        <taxon>Larkinella</taxon>
    </lineage>
</organism>
<comment type="caution">
    <text evidence="1">The sequence shown here is derived from an EMBL/GenBank/DDBJ whole genome shotgun (WGS) entry which is preliminary data.</text>
</comment>
<keyword evidence="2" id="KW-1185">Reference proteome</keyword>
<name>A0ABW0IG45_9BACT</name>